<protein>
    <submittedName>
        <fullName evidence="2">Uncharacterized protein</fullName>
    </submittedName>
</protein>
<feature type="region of interest" description="Disordered" evidence="1">
    <location>
        <begin position="437"/>
        <end position="464"/>
    </location>
</feature>
<dbReference type="EMBL" id="CYKH01000376">
    <property type="protein sequence ID" value="CUF65624.1"/>
    <property type="molecule type" value="Genomic_DNA"/>
</dbReference>
<feature type="compositionally biased region" description="Low complexity" evidence="1">
    <location>
        <begin position="437"/>
        <end position="448"/>
    </location>
</feature>
<keyword evidence="3" id="KW-1185">Reference proteome</keyword>
<reference evidence="3" key="1">
    <citation type="submission" date="2015-09" db="EMBL/GenBank/DDBJ databases">
        <authorList>
            <consortium name="Pathogen Informatics"/>
        </authorList>
    </citation>
    <scope>NUCLEOTIDE SEQUENCE [LARGE SCALE GENOMIC DNA]</scope>
    <source>
        <strain evidence="3">Lake Konstanz</strain>
    </source>
</reference>
<dbReference type="Proteomes" id="UP000051952">
    <property type="component" value="Unassembled WGS sequence"/>
</dbReference>
<accession>A0A0S4ISE1</accession>
<proteinExistence type="predicted"/>
<gene>
    <name evidence="2" type="ORF">BSAL_64530</name>
</gene>
<evidence type="ECO:0000313" key="2">
    <source>
        <dbReference type="EMBL" id="CUF65624.1"/>
    </source>
</evidence>
<organism evidence="2 3">
    <name type="scientific">Bodo saltans</name>
    <name type="common">Flagellated protozoan</name>
    <dbReference type="NCBI Taxonomy" id="75058"/>
    <lineage>
        <taxon>Eukaryota</taxon>
        <taxon>Discoba</taxon>
        <taxon>Euglenozoa</taxon>
        <taxon>Kinetoplastea</taxon>
        <taxon>Metakinetoplastina</taxon>
        <taxon>Eubodonida</taxon>
        <taxon>Bodonidae</taxon>
        <taxon>Bodo</taxon>
    </lineage>
</organism>
<dbReference type="AlphaFoldDB" id="A0A0S4ISE1"/>
<evidence type="ECO:0000256" key="1">
    <source>
        <dbReference type="SAM" id="MobiDB-lite"/>
    </source>
</evidence>
<dbReference type="VEuPathDB" id="TriTrypDB:BSAL_64530"/>
<name>A0A0S4ISE1_BODSA</name>
<sequence>MHTTSSSVATSTPATRVMDHCAMTDFLHSCKEALSTVDLLRRTIRMLLDGSIHPLETSVLHYAASIALECRNLEDAMTSCLADTTLERFVNSNGVAHMMRETMRRWCSGTRHCCTLQSDHATLHDEVGLMHNNTYHSGGGGGDVVVGSQRAIAVRQRLIDVLEMSVVRMSFTAMPAATDESTTTTVDEDRSNAHQMGMIVQLIQQCAEGAFSVYVQILRNGGVSDKEDTCEVNTEVAQEPSNWSQTLGPVGSSSSTCCVSTQPFREYATADPSPGFELQGQCAELMSCLQQLLLKSNDPDHIMIPKEGIPAAKSLLSLLLELQSTIHSITTVAVEAMDLVNSYSEAAGVKEAELRAMVKWYYLSSQAAREWKKEAVRRELARQSLQQRTQTMQRELDRMVDEETLSRTTFANRWAAYLPKGGFATVSEQPAQLRIAADASSSSDGDASVLSTVSSKSFLNSPKK</sequence>
<feature type="compositionally biased region" description="Polar residues" evidence="1">
    <location>
        <begin position="449"/>
        <end position="464"/>
    </location>
</feature>
<evidence type="ECO:0000313" key="3">
    <source>
        <dbReference type="Proteomes" id="UP000051952"/>
    </source>
</evidence>